<dbReference type="InterPro" id="IPR013078">
    <property type="entry name" value="His_Pase_superF_clade-1"/>
</dbReference>
<name>E8U708_DEIML</name>
<dbReference type="SUPFAM" id="SSF53254">
    <property type="entry name" value="Phosphoglycerate mutase-like"/>
    <property type="match status" value="1"/>
</dbReference>
<dbReference type="OrthoDB" id="9782128at2"/>
<dbReference type="Proteomes" id="UP000008635">
    <property type="component" value="Chromosome"/>
</dbReference>
<proteinExistence type="predicted"/>
<gene>
    <name evidence="3" type="ordered locus">Deima_1195</name>
</gene>
<feature type="active site" description="Proton donor/acceptor" evidence="1">
    <location>
        <position position="88"/>
    </location>
</feature>
<dbReference type="CDD" id="cd07067">
    <property type="entry name" value="HP_PGM_like"/>
    <property type="match status" value="1"/>
</dbReference>
<feature type="binding site" evidence="2">
    <location>
        <position position="66"/>
    </location>
    <ligand>
        <name>substrate</name>
    </ligand>
</feature>
<evidence type="ECO:0000313" key="3">
    <source>
        <dbReference type="EMBL" id="ADV66847.1"/>
    </source>
</evidence>
<dbReference type="PANTHER" id="PTHR48100">
    <property type="entry name" value="BROAD-SPECIFICITY PHOSPHATASE YOR283W-RELATED"/>
    <property type="match status" value="1"/>
</dbReference>
<dbReference type="KEGG" id="dmr:Deima_1195"/>
<evidence type="ECO:0000313" key="4">
    <source>
        <dbReference type="Proteomes" id="UP000008635"/>
    </source>
</evidence>
<dbReference type="Gene3D" id="3.40.50.1240">
    <property type="entry name" value="Phosphoglycerate mutase-like"/>
    <property type="match status" value="1"/>
</dbReference>
<keyword evidence="4" id="KW-1185">Reference proteome</keyword>
<dbReference type="RefSeq" id="WP_013556352.1">
    <property type="nucleotide sequence ID" value="NC_014958.1"/>
</dbReference>
<feature type="active site" description="Tele-phosphohistidine intermediate" evidence="1">
    <location>
        <position position="17"/>
    </location>
</feature>
<dbReference type="EMBL" id="CP002454">
    <property type="protein sequence ID" value="ADV66847.1"/>
    <property type="molecule type" value="Genomic_DNA"/>
</dbReference>
<dbReference type="InterPro" id="IPR050275">
    <property type="entry name" value="PGM_Phosphatase"/>
</dbReference>
<dbReference type="HOGENOM" id="CLU_033323_8_4_0"/>
<accession>E8U708</accession>
<dbReference type="eggNOG" id="COG0406">
    <property type="taxonomic scope" value="Bacteria"/>
</dbReference>
<dbReference type="GO" id="GO:0016791">
    <property type="term" value="F:phosphatase activity"/>
    <property type="evidence" value="ECO:0007669"/>
    <property type="project" value="TreeGrafter"/>
</dbReference>
<dbReference type="Pfam" id="PF00300">
    <property type="entry name" value="His_Phos_1"/>
    <property type="match status" value="1"/>
</dbReference>
<organism evidence="3 4">
    <name type="scientific">Deinococcus maricopensis (strain DSM 21211 / LMG 22137 / NRRL B-23946 / LB-34)</name>
    <dbReference type="NCBI Taxonomy" id="709986"/>
    <lineage>
        <taxon>Bacteria</taxon>
        <taxon>Thermotogati</taxon>
        <taxon>Deinococcota</taxon>
        <taxon>Deinococci</taxon>
        <taxon>Deinococcales</taxon>
        <taxon>Deinococcaceae</taxon>
        <taxon>Deinococcus</taxon>
    </lineage>
</organism>
<dbReference type="STRING" id="709986.Deima_1195"/>
<evidence type="ECO:0000256" key="2">
    <source>
        <dbReference type="PIRSR" id="PIRSR613078-2"/>
    </source>
</evidence>
<protein>
    <submittedName>
        <fullName evidence="3">Phosphoglycerate mutase</fullName>
    </submittedName>
</protein>
<evidence type="ECO:0000256" key="1">
    <source>
        <dbReference type="PIRSR" id="PIRSR613078-1"/>
    </source>
</evidence>
<dbReference type="AlphaFoldDB" id="E8U708"/>
<dbReference type="PANTHER" id="PTHR48100:SF1">
    <property type="entry name" value="HISTIDINE PHOSPHATASE FAMILY PROTEIN-RELATED"/>
    <property type="match status" value="1"/>
</dbReference>
<dbReference type="SMART" id="SM00855">
    <property type="entry name" value="PGAM"/>
    <property type="match status" value="1"/>
</dbReference>
<feature type="binding site" evidence="2">
    <location>
        <begin position="16"/>
        <end position="23"/>
    </location>
    <ligand>
        <name>substrate</name>
    </ligand>
</feature>
<reference evidence="3 4" key="1">
    <citation type="journal article" date="2011" name="Stand. Genomic Sci.">
        <title>Complete genome sequence of Deinococcus maricopensis type strain (LB-34).</title>
        <authorList>
            <person name="Pukall R."/>
            <person name="Zeytun A."/>
            <person name="Lucas S."/>
            <person name="Lapidus A."/>
            <person name="Hammon N."/>
            <person name="Deshpande S."/>
            <person name="Nolan M."/>
            <person name="Cheng J.F."/>
            <person name="Pitluck S."/>
            <person name="Liolios K."/>
            <person name="Pagani I."/>
            <person name="Mikhailova N."/>
            <person name="Ivanova N."/>
            <person name="Mavromatis K."/>
            <person name="Pati A."/>
            <person name="Tapia R."/>
            <person name="Han C."/>
            <person name="Goodwin L."/>
            <person name="Chen A."/>
            <person name="Palaniappan K."/>
            <person name="Land M."/>
            <person name="Hauser L."/>
            <person name="Chang Y.J."/>
            <person name="Jeffries C.D."/>
            <person name="Brambilla E.M."/>
            <person name="Rohde M."/>
            <person name="Goker M."/>
            <person name="Detter J.C."/>
            <person name="Woyke T."/>
            <person name="Bristow J."/>
            <person name="Eisen J.A."/>
            <person name="Markowitz V."/>
            <person name="Hugenholtz P."/>
            <person name="Kyrpides N.C."/>
            <person name="Klenk H.P."/>
        </authorList>
    </citation>
    <scope>NUCLEOTIDE SEQUENCE [LARGE SCALE GENOMIC DNA]</scope>
    <source>
        <strain evidence="4">DSM 21211 / LMG 22137 / NRRL B-23946 / LB-34</strain>
    </source>
</reference>
<dbReference type="GO" id="GO:0005737">
    <property type="term" value="C:cytoplasm"/>
    <property type="evidence" value="ECO:0007669"/>
    <property type="project" value="TreeGrafter"/>
</dbReference>
<dbReference type="InterPro" id="IPR029033">
    <property type="entry name" value="His_PPase_superfam"/>
</dbReference>
<reference evidence="4" key="2">
    <citation type="submission" date="2011-01" db="EMBL/GenBank/DDBJ databases">
        <title>The complete genome of Deinococcus maricopensis DSM 21211.</title>
        <authorList>
            <consortium name="US DOE Joint Genome Institute (JGI-PGF)"/>
            <person name="Lucas S."/>
            <person name="Copeland A."/>
            <person name="Lapidus A."/>
            <person name="Goodwin L."/>
            <person name="Pitluck S."/>
            <person name="Kyrpides N."/>
            <person name="Mavromatis K."/>
            <person name="Pagani I."/>
            <person name="Ivanova N."/>
            <person name="Ovchinnikova G."/>
            <person name="Zeytun A."/>
            <person name="Detter J.C."/>
            <person name="Han C."/>
            <person name="Land M."/>
            <person name="Hauser L."/>
            <person name="Markowitz V."/>
            <person name="Cheng J.-F."/>
            <person name="Hugenholtz P."/>
            <person name="Woyke T."/>
            <person name="Wu D."/>
            <person name="Pukall R."/>
            <person name="Gehrich-Schroeter G."/>
            <person name="Brambilla E."/>
            <person name="Klenk H.-P."/>
            <person name="Eisen J.A."/>
        </authorList>
    </citation>
    <scope>NUCLEOTIDE SEQUENCE [LARGE SCALE GENOMIC DNA]</scope>
    <source>
        <strain evidence="4">DSM 21211 / LMG 22137 / NRRL B-23946 / LB-34</strain>
    </source>
</reference>
<sequence length="213" mass="23224">MTSAGEGAPLHLTLVRHGVTAWNTEGRWQGHSDTPLSAEGEAQARLLARRLRASDFDEVHCSDLQRAVRTANLALPGAPIILDPRLREGHFGAFDARTQAENEAHAGWAAWLADPWRERMPDGESFEEVGARALAWANELPSGQRVIAFAHSVFIRALICTALGIPVPARGGAAFPFPLRIAHASLTRLHRTPHGWDLVTFSDVAHLESWADG</sequence>